<feature type="domain" description="SEFIR" evidence="2">
    <location>
        <begin position="154"/>
        <end position="295"/>
    </location>
</feature>
<accession>A0A8S4S7F1</accession>
<dbReference type="Proteomes" id="UP000838756">
    <property type="component" value="Unassembled WGS sequence"/>
</dbReference>
<keyword evidence="1" id="KW-0812">Transmembrane</keyword>
<keyword evidence="1" id="KW-0472">Membrane</keyword>
<keyword evidence="1" id="KW-1133">Transmembrane helix</keyword>
<evidence type="ECO:0000313" key="3">
    <source>
        <dbReference type="EMBL" id="CAH2258612.1"/>
    </source>
</evidence>
<evidence type="ECO:0000259" key="2">
    <source>
        <dbReference type="Pfam" id="PF08357"/>
    </source>
</evidence>
<proteinExistence type="predicted"/>
<gene>
    <name evidence="3" type="primary">jg12390</name>
    <name evidence="3" type="ORF">PAEG_LOCUS23380</name>
</gene>
<dbReference type="OrthoDB" id="8190413at2759"/>
<dbReference type="AlphaFoldDB" id="A0A8S4S7F1"/>
<dbReference type="Gene3D" id="3.40.50.11530">
    <property type="match status" value="1"/>
</dbReference>
<name>A0A8S4S7F1_9NEOP</name>
<evidence type="ECO:0000256" key="1">
    <source>
        <dbReference type="SAM" id="Phobius"/>
    </source>
</evidence>
<sequence>MGAIMRQLDAPLASDLSQFNDYKLSNRPKILGAGHSNVNSCKVEYIPPNSADCIDNFGPMSSNSHIGGVKLKPYILPFVHQDNRTYYAVNYTVLNITFSNIKWKSVQAHQTLNICIASITALVVATLFAYYIVLRGIRRYWCKEYGQEIPPPTKVLVIYSPANRLHAECVASFVTYLRSEYGIDVMYDGDISSTSHGDPYYWAEEAMKLASHIVYIVGPAENTNLYNNIYDKPINAHTNVDLLLLSLLKAIRASRCQKEIMNVFFEHSNGPVPIETKHDKVFFLLKDWQKLIAFLSKNLLPKKQIMRTEKGKCFLDDLSRAKKLLNGRNDDVIVRCEKNFVEKKVLL</sequence>
<keyword evidence="4" id="KW-1185">Reference proteome</keyword>
<feature type="transmembrane region" description="Helical" evidence="1">
    <location>
        <begin position="112"/>
        <end position="133"/>
    </location>
</feature>
<dbReference type="EMBL" id="CAKXAJ010026147">
    <property type="protein sequence ID" value="CAH2258612.1"/>
    <property type="molecule type" value="Genomic_DNA"/>
</dbReference>
<comment type="caution">
    <text evidence="3">The sequence shown here is derived from an EMBL/GenBank/DDBJ whole genome shotgun (WGS) entry which is preliminary data.</text>
</comment>
<organism evidence="3 4">
    <name type="scientific">Pararge aegeria aegeria</name>
    <dbReference type="NCBI Taxonomy" id="348720"/>
    <lineage>
        <taxon>Eukaryota</taxon>
        <taxon>Metazoa</taxon>
        <taxon>Ecdysozoa</taxon>
        <taxon>Arthropoda</taxon>
        <taxon>Hexapoda</taxon>
        <taxon>Insecta</taxon>
        <taxon>Pterygota</taxon>
        <taxon>Neoptera</taxon>
        <taxon>Endopterygota</taxon>
        <taxon>Lepidoptera</taxon>
        <taxon>Glossata</taxon>
        <taxon>Ditrysia</taxon>
        <taxon>Papilionoidea</taxon>
        <taxon>Nymphalidae</taxon>
        <taxon>Satyrinae</taxon>
        <taxon>Satyrini</taxon>
        <taxon>Parargina</taxon>
        <taxon>Pararge</taxon>
    </lineage>
</organism>
<dbReference type="Pfam" id="PF08357">
    <property type="entry name" value="SEFIR"/>
    <property type="match status" value="1"/>
</dbReference>
<evidence type="ECO:0000313" key="4">
    <source>
        <dbReference type="Proteomes" id="UP000838756"/>
    </source>
</evidence>
<reference evidence="3" key="1">
    <citation type="submission" date="2022-03" db="EMBL/GenBank/DDBJ databases">
        <authorList>
            <person name="Lindestad O."/>
        </authorList>
    </citation>
    <scope>NUCLEOTIDE SEQUENCE</scope>
</reference>
<protein>
    <submittedName>
        <fullName evidence="3">Jg12390 protein</fullName>
    </submittedName>
</protein>
<dbReference type="InterPro" id="IPR013568">
    <property type="entry name" value="SEFIR_dom"/>
</dbReference>